<reference evidence="2" key="5">
    <citation type="journal article" date="2021" name="G3 (Bethesda)">
        <title>Aegilops tauschii genome assembly Aet v5.0 features greater sequence contiguity and improved annotation.</title>
        <authorList>
            <person name="Wang L."/>
            <person name="Zhu T."/>
            <person name="Rodriguez J.C."/>
            <person name="Deal K.R."/>
            <person name="Dubcovsky J."/>
            <person name="McGuire P.E."/>
            <person name="Lux T."/>
            <person name="Spannagl M."/>
            <person name="Mayer K.F.X."/>
            <person name="Baldrich P."/>
            <person name="Meyers B.C."/>
            <person name="Huo N."/>
            <person name="Gu Y.Q."/>
            <person name="Zhou H."/>
            <person name="Devos K.M."/>
            <person name="Bennetzen J.L."/>
            <person name="Unver T."/>
            <person name="Budak H."/>
            <person name="Gulick P.J."/>
            <person name="Galiba G."/>
            <person name="Kalapos B."/>
            <person name="Nelson D.R."/>
            <person name="Li P."/>
            <person name="You F.M."/>
            <person name="Luo M.C."/>
            <person name="Dvorak J."/>
        </authorList>
    </citation>
    <scope>NUCLEOTIDE SEQUENCE [LARGE SCALE GENOMIC DNA]</scope>
    <source>
        <strain evidence="2">cv. AL8/78</strain>
    </source>
</reference>
<reference evidence="2" key="4">
    <citation type="submission" date="2019-03" db="UniProtKB">
        <authorList>
            <consortium name="EnsemblPlants"/>
        </authorList>
    </citation>
    <scope>IDENTIFICATION</scope>
</reference>
<evidence type="ECO:0000256" key="1">
    <source>
        <dbReference type="SAM" id="MobiDB-lite"/>
    </source>
</evidence>
<dbReference type="EnsemblPlants" id="AET7Gv20853900.1">
    <property type="protein sequence ID" value="AET7Gv20853900.1"/>
    <property type="gene ID" value="AET7Gv20853900"/>
</dbReference>
<accession>A0A453S958</accession>
<reference evidence="3" key="1">
    <citation type="journal article" date="2014" name="Science">
        <title>Ancient hybridizations among the ancestral genomes of bread wheat.</title>
        <authorList>
            <consortium name="International Wheat Genome Sequencing Consortium,"/>
            <person name="Marcussen T."/>
            <person name="Sandve S.R."/>
            <person name="Heier L."/>
            <person name="Spannagl M."/>
            <person name="Pfeifer M."/>
            <person name="Jakobsen K.S."/>
            <person name="Wulff B.B."/>
            <person name="Steuernagel B."/>
            <person name="Mayer K.F."/>
            <person name="Olsen O.A."/>
        </authorList>
    </citation>
    <scope>NUCLEOTIDE SEQUENCE [LARGE SCALE GENOMIC DNA]</scope>
    <source>
        <strain evidence="3">cv. AL8/78</strain>
    </source>
</reference>
<dbReference type="Gramene" id="AET7Gv20853900.1">
    <property type="protein sequence ID" value="AET7Gv20853900.1"/>
    <property type="gene ID" value="AET7Gv20853900"/>
</dbReference>
<reference evidence="3" key="2">
    <citation type="journal article" date="2017" name="Nat. Plants">
        <title>The Aegilops tauschii genome reveals multiple impacts of transposons.</title>
        <authorList>
            <person name="Zhao G."/>
            <person name="Zou C."/>
            <person name="Li K."/>
            <person name="Wang K."/>
            <person name="Li T."/>
            <person name="Gao L."/>
            <person name="Zhang X."/>
            <person name="Wang H."/>
            <person name="Yang Z."/>
            <person name="Liu X."/>
            <person name="Jiang W."/>
            <person name="Mao L."/>
            <person name="Kong X."/>
            <person name="Jiao Y."/>
            <person name="Jia J."/>
        </authorList>
    </citation>
    <scope>NUCLEOTIDE SEQUENCE [LARGE SCALE GENOMIC DNA]</scope>
    <source>
        <strain evidence="3">cv. AL8/78</strain>
    </source>
</reference>
<proteinExistence type="predicted"/>
<protein>
    <submittedName>
        <fullName evidence="2">Uncharacterized protein</fullName>
    </submittedName>
</protein>
<feature type="compositionally biased region" description="Basic residues" evidence="1">
    <location>
        <begin position="22"/>
        <end position="33"/>
    </location>
</feature>
<name>A0A453S958_AEGTS</name>
<keyword evidence="3" id="KW-1185">Reference proteome</keyword>
<organism evidence="2 3">
    <name type="scientific">Aegilops tauschii subsp. strangulata</name>
    <name type="common">Goatgrass</name>
    <dbReference type="NCBI Taxonomy" id="200361"/>
    <lineage>
        <taxon>Eukaryota</taxon>
        <taxon>Viridiplantae</taxon>
        <taxon>Streptophyta</taxon>
        <taxon>Embryophyta</taxon>
        <taxon>Tracheophyta</taxon>
        <taxon>Spermatophyta</taxon>
        <taxon>Magnoliopsida</taxon>
        <taxon>Liliopsida</taxon>
        <taxon>Poales</taxon>
        <taxon>Poaceae</taxon>
        <taxon>BOP clade</taxon>
        <taxon>Pooideae</taxon>
        <taxon>Triticodae</taxon>
        <taxon>Triticeae</taxon>
        <taxon>Triticinae</taxon>
        <taxon>Aegilops</taxon>
    </lineage>
</organism>
<reference evidence="2" key="3">
    <citation type="journal article" date="2017" name="Nature">
        <title>Genome sequence of the progenitor of the wheat D genome Aegilops tauschii.</title>
        <authorList>
            <person name="Luo M.C."/>
            <person name="Gu Y.Q."/>
            <person name="Puiu D."/>
            <person name="Wang H."/>
            <person name="Twardziok S.O."/>
            <person name="Deal K.R."/>
            <person name="Huo N."/>
            <person name="Zhu T."/>
            <person name="Wang L."/>
            <person name="Wang Y."/>
            <person name="McGuire P.E."/>
            <person name="Liu S."/>
            <person name="Long H."/>
            <person name="Ramasamy R.K."/>
            <person name="Rodriguez J.C."/>
            <person name="Van S.L."/>
            <person name="Yuan L."/>
            <person name="Wang Z."/>
            <person name="Xia Z."/>
            <person name="Xiao L."/>
            <person name="Anderson O.D."/>
            <person name="Ouyang S."/>
            <person name="Liang Y."/>
            <person name="Zimin A.V."/>
            <person name="Pertea G."/>
            <person name="Qi P."/>
            <person name="Bennetzen J.L."/>
            <person name="Dai X."/>
            <person name="Dawson M.W."/>
            <person name="Muller H.G."/>
            <person name="Kugler K."/>
            <person name="Rivarola-Duarte L."/>
            <person name="Spannagl M."/>
            <person name="Mayer K.F.X."/>
            <person name="Lu F.H."/>
            <person name="Bevan M.W."/>
            <person name="Leroy P."/>
            <person name="Li P."/>
            <person name="You F.M."/>
            <person name="Sun Q."/>
            <person name="Liu Z."/>
            <person name="Lyons E."/>
            <person name="Wicker T."/>
            <person name="Salzberg S.L."/>
            <person name="Devos K.M."/>
            <person name="Dvorak J."/>
        </authorList>
    </citation>
    <scope>NUCLEOTIDE SEQUENCE [LARGE SCALE GENOMIC DNA]</scope>
    <source>
        <strain evidence="2">cv. AL8/78</strain>
    </source>
</reference>
<dbReference type="AlphaFoldDB" id="A0A453S958"/>
<feature type="region of interest" description="Disordered" evidence="1">
    <location>
        <begin position="1"/>
        <end position="49"/>
    </location>
</feature>
<evidence type="ECO:0000313" key="2">
    <source>
        <dbReference type="EnsemblPlants" id="AET7Gv20853900.1"/>
    </source>
</evidence>
<sequence>SRGLTACKLRRNPTCQPEFAQKKKTVNQRRKPRPPSPQKSKQSLARHRL</sequence>
<dbReference type="Proteomes" id="UP000015105">
    <property type="component" value="Chromosome 7D"/>
</dbReference>
<evidence type="ECO:0000313" key="3">
    <source>
        <dbReference type="Proteomes" id="UP000015105"/>
    </source>
</evidence>